<comment type="caution">
    <text evidence="3">The sequence shown here is derived from an EMBL/GenBank/DDBJ whole genome shotgun (WGS) entry which is preliminary data.</text>
</comment>
<dbReference type="InterPro" id="IPR006016">
    <property type="entry name" value="UspA"/>
</dbReference>
<comment type="similarity">
    <text evidence="1">Belongs to the universal stress protein A family.</text>
</comment>
<sequence>MTNQTPHIIACTDGSGYATSVYDHAAWASRRIEAGVEALHVLDQKRPASGSVDFSGAMRVDEREDLLTHLADLDAAQAKVAQIQGRAILDHAVQYLRDKGVADVQSTLRHGTLVEALHDLEAHTRLIVIGKRGHSADFDHLHLGGKLERVIRASARPVLVASRAFKPIKRVLIAYDGSPSAEKAISHAIEKPLLKGLSVHLLMVGANTDAHLSSLHAAQEKLKAAGVNVAASLEAGDAETVISKTVAKDGIDLLVVGAYGHSRVRQLIVGSTTTALIRTCLVPLLMFR</sequence>
<dbReference type="PANTHER" id="PTHR46268">
    <property type="entry name" value="STRESS RESPONSE PROTEIN NHAX"/>
    <property type="match status" value="1"/>
</dbReference>
<feature type="domain" description="UspA" evidence="2">
    <location>
        <begin position="7"/>
        <end position="160"/>
    </location>
</feature>
<dbReference type="Pfam" id="PF00582">
    <property type="entry name" value="Usp"/>
    <property type="match status" value="2"/>
</dbReference>
<reference evidence="4" key="1">
    <citation type="journal article" date="2019" name="Int. J. Syst. Evol. Microbiol.">
        <title>The Global Catalogue of Microorganisms (GCM) 10K type strain sequencing project: providing services to taxonomists for standard genome sequencing and annotation.</title>
        <authorList>
            <consortium name="The Broad Institute Genomics Platform"/>
            <consortium name="The Broad Institute Genome Sequencing Center for Infectious Disease"/>
            <person name="Wu L."/>
            <person name="Ma J."/>
        </authorList>
    </citation>
    <scope>NUCLEOTIDE SEQUENCE [LARGE SCALE GENOMIC DNA]</scope>
    <source>
        <strain evidence="4">JCM 17843</strain>
    </source>
</reference>
<feature type="domain" description="UspA" evidence="2">
    <location>
        <begin position="168"/>
        <end position="288"/>
    </location>
</feature>
<protein>
    <submittedName>
        <fullName evidence="3">Universal stress protein UspA</fullName>
    </submittedName>
</protein>
<dbReference type="EMBL" id="BMOV01000007">
    <property type="protein sequence ID" value="GGO13781.1"/>
    <property type="molecule type" value="Genomic_DNA"/>
</dbReference>
<keyword evidence="4" id="KW-1185">Reference proteome</keyword>
<name>A0ABQ2LEK8_9PROT</name>
<accession>A0ABQ2LEK8</accession>
<evidence type="ECO:0000313" key="3">
    <source>
        <dbReference type="EMBL" id="GGO13781.1"/>
    </source>
</evidence>
<dbReference type="CDD" id="cd00293">
    <property type="entry name" value="USP-like"/>
    <property type="match status" value="2"/>
</dbReference>
<dbReference type="SUPFAM" id="SSF52402">
    <property type="entry name" value="Adenine nucleotide alpha hydrolases-like"/>
    <property type="match status" value="2"/>
</dbReference>
<gene>
    <name evidence="3" type="ORF">GCM10007972_20310</name>
</gene>
<proteinExistence type="inferred from homology"/>
<evidence type="ECO:0000256" key="1">
    <source>
        <dbReference type="ARBA" id="ARBA00008791"/>
    </source>
</evidence>
<organism evidence="3 4">
    <name type="scientific">Iodidimonas muriae</name>
    <dbReference type="NCBI Taxonomy" id="261467"/>
    <lineage>
        <taxon>Bacteria</taxon>
        <taxon>Pseudomonadati</taxon>
        <taxon>Pseudomonadota</taxon>
        <taxon>Alphaproteobacteria</taxon>
        <taxon>Iodidimonadales</taxon>
        <taxon>Iodidimonadaceae</taxon>
        <taxon>Iodidimonas</taxon>
    </lineage>
</organism>
<dbReference type="RefSeq" id="WP_150005518.1">
    <property type="nucleotide sequence ID" value="NZ_BMOV01000007.1"/>
</dbReference>
<evidence type="ECO:0000313" key="4">
    <source>
        <dbReference type="Proteomes" id="UP000602381"/>
    </source>
</evidence>
<dbReference type="Gene3D" id="3.40.50.12370">
    <property type="match status" value="1"/>
</dbReference>
<dbReference type="PRINTS" id="PR01438">
    <property type="entry name" value="UNVRSLSTRESS"/>
</dbReference>
<dbReference type="Proteomes" id="UP000602381">
    <property type="component" value="Unassembled WGS sequence"/>
</dbReference>
<dbReference type="PANTHER" id="PTHR46268:SF15">
    <property type="entry name" value="UNIVERSAL STRESS PROTEIN HP_0031"/>
    <property type="match status" value="1"/>
</dbReference>
<evidence type="ECO:0000259" key="2">
    <source>
        <dbReference type="Pfam" id="PF00582"/>
    </source>
</evidence>
<dbReference type="InterPro" id="IPR006015">
    <property type="entry name" value="Universal_stress_UspA"/>
</dbReference>